<evidence type="ECO:0000256" key="2">
    <source>
        <dbReference type="SAM" id="Phobius"/>
    </source>
</evidence>
<dbReference type="PIRSF" id="PIRSF028704">
    <property type="entry name" value="UPC028704"/>
    <property type="match status" value="1"/>
</dbReference>
<evidence type="ECO:0000256" key="1">
    <source>
        <dbReference type="SAM" id="MobiDB-lite"/>
    </source>
</evidence>
<dbReference type="AlphaFoldDB" id="A0AA45W1A2"/>
<dbReference type="Proteomes" id="UP001215549">
    <property type="component" value="Chromosome"/>
</dbReference>
<feature type="region of interest" description="Disordered" evidence="1">
    <location>
        <begin position="364"/>
        <end position="413"/>
    </location>
</feature>
<keyword evidence="6" id="KW-1185">Reference proteome</keyword>
<proteinExistence type="predicted"/>
<feature type="transmembrane region" description="Helical" evidence="2">
    <location>
        <begin position="39"/>
        <end position="60"/>
    </location>
</feature>
<dbReference type="PANTHER" id="PTHR38592:SF3">
    <property type="entry name" value="BLL4819 PROTEIN"/>
    <property type="match status" value="1"/>
</dbReference>
<keyword evidence="2" id="KW-0812">Transmembrane</keyword>
<name>A0AA45W1A2_9RHOB</name>
<feature type="compositionally biased region" description="Basic and acidic residues" evidence="1">
    <location>
        <begin position="397"/>
        <end position="413"/>
    </location>
</feature>
<dbReference type="EMBL" id="FTOU01000001">
    <property type="protein sequence ID" value="SIS55637.1"/>
    <property type="molecule type" value="Genomic_DNA"/>
</dbReference>
<feature type="transmembrane region" description="Helical" evidence="2">
    <location>
        <begin position="270"/>
        <end position="288"/>
    </location>
</feature>
<dbReference type="RefSeq" id="WP_084202730.1">
    <property type="nucleotide sequence ID" value="NZ_CP067140.1"/>
</dbReference>
<dbReference type="Pfam" id="PF10129">
    <property type="entry name" value="OpgC_C"/>
    <property type="match status" value="1"/>
</dbReference>
<gene>
    <name evidence="4" type="primary">opgC</name>
    <name evidence="4" type="ORF">JHX88_01895</name>
    <name evidence="3" type="ORF">SAMN05421772_101454</name>
</gene>
<feature type="transmembrane region" description="Helical" evidence="2">
    <location>
        <begin position="121"/>
        <end position="145"/>
    </location>
</feature>
<feature type="transmembrane region" description="Helical" evidence="2">
    <location>
        <begin position="309"/>
        <end position="328"/>
    </location>
</feature>
<evidence type="ECO:0000313" key="5">
    <source>
        <dbReference type="Proteomes" id="UP000186216"/>
    </source>
</evidence>
<feature type="transmembrane region" description="Helical" evidence="2">
    <location>
        <begin position="80"/>
        <end position="101"/>
    </location>
</feature>
<reference evidence="3 5" key="1">
    <citation type="submission" date="2017-01" db="EMBL/GenBank/DDBJ databases">
        <authorList>
            <person name="Varghese N."/>
            <person name="Submissions S."/>
        </authorList>
    </citation>
    <scope>NUCLEOTIDE SEQUENCE [LARGE SCALE GENOMIC DNA]</scope>
    <source>
        <strain evidence="3 5">DSM 18447</strain>
    </source>
</reference>
<dbReference type="InterPro" id="IPR014550">
    <property type="entry name" value="UCP028704_OpgC"/>
</dbReference>
<organism evidence="3 5">
    <name type="scientific">Paracoccus saliphilus</name>
    <dbReference type="NCBI Taxonomy" id="405559"/>
    <lineage>
        <taxon>Bacteria</taxon>
        <taxon>Pseudomonadati</taxon>
        <taxon>Pseudomonadota</taxon>
        <taxon>Alphaproteobacteria</taxon>
        <taxon>Rhodobacterales</taxon>
        <taxon>Paracoccaceae</taxon>
        <taxon>Paracoccus</taxon>
    </lineage>
</organism>
<evidence type="ECO:0000313" key="3">
    <source>
        <dbReference type="EMBL" id="SIS55637.1"/>
    </source>
</evidence>
<keyword evidence="2" id="KW-1133">Transmembrane helix</keyword>
<evidence type="ECO:0000313" key="4">
    <source>
        <dbReference type="EMBL" id="WCR03553.1"/>
    </source>
</evidence>
<sequence>MKRIIALDMLRGYALVCIMVDHMPRSVLRETTLGNFSVFDAAELFVLLSGFLVGLVWQTVETKQGRPAAQWRFARRAFEVWRALVIGGMLMALLSAGLLALDMKHTAIWNQYAIWVIDNPLGYLGTLATMWLQPNLMDVLAVYVVLIASAPLLVPVLLRWPLFFAVASLITWWFAPDLNKMIPNHRDNGLLFNPFGWQMLFYTGTAMALFRHRFMPVLLRYKHLLTALSIGMFTFGAAIVIAVEFGESALPVREALKQVYGVIVKWHLDGTRYLAILAASWLIAVPLSSPMERLAATRFGVGLQQIGRGGLWSFVACVLLSVIGDALQQNPPDQFFLRKLSVDILVVLALWWLSVLWLTYGAPRKKAPSPKVQAAASTPPHDYQPSNAASMKPRLGQKRDQQAFPDRPKMVNH</sequence>
<keyword evidence="2" id="KW-0472">Membrane</keyword>
<dbReference type="EMBL" id="CP067140">
    <property type="protein sequence ID" value="WCR03553.1"/>
    <property type="molecule type" value="Genomic_DNA"/>
</dbReference>
<evidence type="ECO:0000313" key="6">
    <source>
        <dbReference type="Proteomes" id="UP001215549"/>
    </source>
</evidence>
<feature type="transmembrane region" description="Helical" evidence="2">
    <location>
        <begin position="224"/>
        <end position="243"/>
    </location>
</feature>
<accession>A0AA45W1A2</accession>
<feature type="transmembrane region" description="Helical" evidence="2">
    <location>
        <begin position="340"/>
        <end position="360"/>
    </location>
</feature>
<protein>
    <submittedName>
        <fullName evidence="4">OpgC domain-containing protein</fullName>
    </submittedName>
</protein>
<dbReference type="Proteomes" id="UP000186216">
    <property type="component" value="Unassembled WGS sequence"/>
</dbReference>
<feature type="transmembrane region" description="Helical" evidence="2">
    <location>
        <begin position="157"/>
        <end position="175"/>
    </location>
</feature>
<feature type="transmembrane region" description="Helical" evidence="2">
    <location>
        <begin position="195"/>
        <end position="212"/>
    </location>
</feature>
<reference evidence="4 6" key="2">
    <citation type="submission" date="2021-01" db="EMBL/GenBank/DDBJ databases">
        <title>Biogeographic distribution of Paracoccus.</title>
        <authorList>
            <person name="Hollensteiner J."/>
            <person name="Leineberger J."/>
            <person name="Brinkhoff T."/>
            <person name="Daniel R."/>
        </authorList>
    </citation>
    <scope>NUCLEOTIDE SEQUENCE [LARGE SCALE GENOMIC DNA]</scope>
    <source>
        <strain evidence="4 6">DSM 18447</strain>
    </source>
</reference>
<dbReference type="PANTHER" id="PTHR38592">
    <property type="entry name" value="BLL4819 PROTEIN"/>
    <property type="match status" value="1"/>
</dbReference>